<dbReference type="GO" id="GO:0009535">
    <property type="term" value="C:chloroplast thylakoid membrane"/>
    <property type="evidence" value="ECO:0007669"/>
    <property type="project" value="InterPro"/>
</dbReference>
<keyword evidence="2" id="KW-0472">Membrane</keyword>
<evidence type="ECO:0000256" key="1">
    <source>
        <dbReference type="SAM" id="MobiDB-lite"/>
    </source>
</evidence>
<dbReference type="PANTHER" id="PTHR36340">
    <property type="entry name" value="NAD(P)H DEHYDROGENASE SUBUNIT CRR3, CHLOROPLASTIC-RELATED"/>
    <property type="match status" value="1"/>
</dbReference>
<dbReference type="GO" id="GO:0009773">
    <property type="term" value="P:photosynthetic electron transport in photosystem I"/>
    <property type="evidence" value="ECO:0007669"/>
    <property type="project" value="InterPro"/>
</dbReference>
<evidence type="ECO:0008006" key="4">
    <source>
        <dbReference type="Google" id="ProtNLM"/>
    </source>
</evidence>
<dbReference type="GO" id="GO:0010598">
    <property type="term" value="C:NAD(P)H dehydrogenase complex (plastoquinone)"/>
    <property type="evidence" value="ECO:0007669"/>
    <property type="project" value="InterPro"/>
</dbReference>
<keyword evidence="2" id="KW-0812">Transmembrane</keyword>
<feature type="compositionally biased region" description="Low complexity" evidence="1">
    <location>
        <begin position="16"/>
        <end position="28"/>
    </location>
</feature>
<protein>
    <recommendedName>
        <fullName evidence="4">Chlororespiratory reduction 3</fullName>
    </recommendedName>
</protein>
<name>A0AAW2SVN6_9LAMI</name>
<dbReference type="PANTHER" id="PTHR36340:SF1">
    <property type="entry name" value="NAD(P)H DEHYDROGENASE SUBUNIT CRR3, CHLOROPLASTIC-RELATED"/>
    <property type="match status" value="1"/>
</dbReference>
<dbReference type="EMBL" id="JACGWM010000001">
    <property type="protein sequence ID" value="KAL0396711.1"/>
    <property type="molecule type" value="Genomic_DNA"/>
</dbReference>
<organism evidence="3">
    <name type="scientific">Sesamum calycinum</name>
    <dbReference type="NCBI Taxonomy" id="2727403"/>
    <lineage>
        <taxon>Eukaryota</taxon>
        <taxon>Viridiplantae</taxon>
        <taxon>Streptophyta</taxon>
        <taxon>Embryophyta</taxon>
        <taxon>Tracheophyta</taxon>
        <taxon>Spermatophyta</taxon>
        <taxon>Magnoliopsida</taxon>
        <taxon>eudicotyledons</taxon>
        <taxon>Gunneridae</taxon>
        <taxon>Pentapetalae</taxon>
        <taxon>asterids</taxon>
        <taxon>lamiids</taxon>
        <taxon>Lamiales</taxon>
        <taxon>Pedaliaceae</taxon>
        <taxon>Sesamum</taxon>
    </lineage>
</organism>
<reference evidence="3" key="1">
    <citation type="submission" date="2020-06" db="EMBL/GenBank/DDBJ databases">
        <authorList>
            <person name="Li T."/>
            <person name="Hu X."/>
            <person name="Zhang T."/>
            <person name="Song X."/>
            <person name="Zhang H."/>
            <person name="Dai N."/>
            <person name="Sheng W."/>
            <person name="Hou X."/>
            <person name="Wei L."/>
        </authorList>
    </citation>
    <scope>NUCLEOTIDE SEQUENCE</scope>
    <source>
        <strain evidence="3">KEN8</strain>
        <tissue evidence="3">Leaf</tissue>
    </source>
</reference>
<evidence type="ECO:0000256" key="2">
    <source>
        <dbReference type="SAM" id="Phobius"/>
    </source>
</evidence>
<comment type="caution">
    <text evidence="3">The sequence shown here is derived from an EMBL/GenBank/DDBJ whole genome shotgun (WGS) entry which is preliminary data.</text>
</comment>
<feature type="region of interest" description="Disordered" evidence="1">
    <location>
        <begin position="11"/>
        <end position="62"/>
    </location>
</feature>
<sequence length="173" mass="19691">MAILNCHSIAKPQIRASSAQPNESSSPSLTSHPNLKPPIRLPKANSRKLQEKVYQKQGTPTGKQKQNPYVFIFSFKLYEKKEQGEAEEKESLFDNMLRNSVGKSEGSVEKKLRETGEWLIERSERASRAAGKQILMGMFVWMIPVWIFAFLVASGMVQLPFDTPFLEDLIFKE</sequence>
<reference evidence="3" key="2">
    <citation type="journal article" date="2024" name="Plant">
        <title>Genomic evolution and insights into agronomic trait innovations of Sesamum species.</title>
        <authorList>
            <person name="Miao H."/>
            <person name="Wang L."/>
            <person name="Qu L."/>
            <person name="Liu H."/>
            <person name="Sun Y."/>
            <person name="Le M."/>
            <person name="Wang Q."/>
            <person name="Wei S."/>
            <person name="Zheng Y."/>
            <person name="Lin W."/>
            <person name="Duan Y."/>
            <person name="Cao H."/>
            <person name="Xiong S."/>
            <person name="Wang X."/>
            <person name="Wei L."/>
            <person name="Li C."/>
            <person name="Ma Q."/>
            <person name="Ju M."/>
            <person name="Zhao R."/>
            <person name="Li G."/>
            <person name="Mu C."/>
            <person name="Tian Q."/>
            <person name="Mei H."/>
            <person name="Zhang T."/>
            <person name="Gao T."/>
            <person name="Zhang H."/>
        </authorList>
    </citation>
    <scope>NUCLEOTIDE SEQUENCE</scope>
    <source>
        <strain evidence="3">KEN8</strain>
    </source>
</reference>
<keyword evidence="2" id="KW-1133">Transmembrane helix</keyword>
<gene>
    <name evidence="3" type="ORF">Scaly_0119500</name>
</gene>
<proteinExistence type="predicted"/>
<accession>A0AAW2SVN6</accession>
<dbReference type="AlphaFoldDB" id="A0AAW2SVN6"/>
<evidence type="ECO:0000313" key="3">
    <source>
        <dbReference type="EMBL" id="KAL0396711.1"/>
    </source>
</evidence>
<feature type="transmembrane region" description="Helical" evidence="2">
    <location>
        <begin position="134"/>
        <end position="157"/>
    </location>
</feature>
<dbReference type="InterPro" id="IPR038931">
    <property type="entry name" value="CRR3"/>
</dbReference>